<protein>
    <submittedName>
        <fullName evidence="1">Uncharacterized protein</fullName>
    </submittedName>
</protein>
<name>A0A9J6GWD7_HAELO</name>
<proteinExistence type="predicted"/>
<dbReference type="EMBL" id="JABSTR010000009">
    <property type="protein sequence ID" value="KAH9378679.1"/>
    <property type="molecule type" value="Genomic_DNA"/>
</dbReference>
<dbReference type="AlphaFoldDB" id="A0A9J6GWD7"/>
<comment type="caution">
    <text evidence="1">The sequence shown here is derived from an EMBL/GenBank/DDBJ whole genome shotgun (WGS) entry which is preliminary data.</text>
</comment>
<evidence type="ECO:0000313" key="1">
    <source>
        <dbReference type="EMBL" id="KAH9378679.1"/>
    </source>
</evidence>
<evidence type="ECO:0000313" key="2">
    <source>
        <dbReference type="Proteomes" id="UP000821853"/>
    </source>
</evidence>
<reference evidence="1 2" key="1">
    <citation type="journal article" date="2020" name="Cell">
        <title>Large-Scale Comparative Analyses of Tick Genomes Elucidate Their Genetic Diversity and Vector Capacities.</title>
        <authorList>
            <consortium name="Tick Genome and Microbiome Consortium (TIGMIC)"/>
            <person name="Jia N."/>
            <person name="Wang J."/>
            <person name="Shi W."/>
            <person name="Du L."/>
            <person name="Sun Y."/>
            <person name="Zhan W."/>
            <person name="Jiang J.F."/>
            <person name="Wang Q."/>
            <person name="Zhang B."/>
            <person name="Ji P."/>
            <person name="Bell-Sakyi L."/>
            <person name="Cui X.M."/>
            <person name="Yuan T.T."/>
            <person name="Jiang B.G."/>
            <person name="Yang W.F."/>
            <person name="Lam T.T."/>
            <person name="Chang Q.C."/>
            <person name="Ding S.J."/>
            <person name="Wang X.J."/>
            <person name="Zhu J.G."/>
            <person name="Ruan X.D."/>
            <person name="Zhao L."/>
            <person name="Wei J.T."/>
            <person name="Ye R.Z."/>
            <person name="Que T.C."/>
            <person name="Du C.H."/>
            <person name="Zhou Y.H."/>
            <person name="Cheng J.X."/>
            <person name="Dai P.F."/>
            <person name="Guo W.B."/>
            <person name="Han X.H."/>
            <person name="Huang E.J."/>
            <person name="Li L.F."/>
            <person name="Wei W."/>
            <person name="Gao Y.C."/>
            <person name="Liu J.Z."/>
            <person name="Shao H.Z."/>
            <person name="Wang X."/>
            <person name="Wang C.C."/>
            <person name="Yang T.C."/>
            <person name="Huo Q.B."/>
            <person name="Li W."/>
            <person name="Chen H.Y."/>
            <person name="Chen S.E."/>
            <person name="Zhou L.G."/>
            <person name="Ni X.B."/>
            <person name="Tian J.H."/>
            <person name="Sheng Y."/>
            <person name="Liu T."/>
            <person name="Pan Y.S."/>
            <person name="Xia L.Y."/>
            <person name="Li J."/>
            <person name="Zhao F."/>
            <person name="Cao W.C."/>
        </authorList>
    </citation>
    <scope>NUCLEOTIDE SEQUENCE [LARGE SCALE GENOMIC DNA]</scope>
    <source>
        <strain evidence="1">HaeL-2018</strain>
    </source>
</reference>
<gene>
    <name evidence="1" type="ORF">HPB48_012790</name>
</gene>
<keyword evidence="2" id="KW-1185">Reference proteome</keyword>
<dbReference type="Proteomes" id="UP000821853">
    <property type="component" value="Unassembled WGS sequence"/>
</dbReference>
<dbReference type="OrthoDB" id="3039988at2759"/>
<dbReference type="VEuPathDB" id="VectorBase:HLOH_051092"/>
<accession>A0A9J6GWD7</accession>
<organism evidence="1 2">
    <name type="scientific">Haemaphysalis longicornis</name>
    <name type="common">Bush tick</name>
    <dbReference type="NCBI Taxonomy" id="44386"/>
    <lineage>
        <taxon>Eukaryota</taxon>
        <taxon>Metazoa</taxon>
        <taxon>Ecdysozoa</taxon>
        <taxon>Arthropoda</taxon>
        <taxon>Chelicerata</taxon>
        <taxon>Arachnida</taxon>
        <taxon>Acari</taxon>
        <taxon>Parasitiformes</taxon>
        <taxon>Ixodida</taxon>
        <taxon>Ixodoidea</taxon>
        <taxon>Ixodidae</taxon>
        <taxon>Haemaphysalinae</taxon>
        <taxon>Haemaphysalis</taxon>
    </lineage>
</organism>
<sequence>MQALAAAARLTLSETTDSILQPRPQQNLIAVKTFRPSSQQKLLAIRSFFLASTEVPLTTYEAPPTDSWWGVIHGVQSCTSPQELQSHLISLALQS</sequence>